<dbReference type="Gene3D" id="3.10.350.10">
    <property type="entry name" value="LysM domain"/>
    <property type="match status" value="1"/>
</dbReference>
<dbReference type="OrthoDB" id="2107166at2759"/>
<organism evidence="3 4">
    <name type="scientific">Monilinia vaccinii-corymbosi</name>
    <dbReference type="NCBI Taxonomy" id="61207"/>
    <lineage>
        <taxon>Eukaryota</taxon>
        <taxon>Fungi</taxon>
        <taxon>Dikarya</taxon>
        <taxon>Ascomycota</taxon>
        <taxon>Pezizomycotina</taxon>
        <taxon>Leotiomycetes</taxon>
        <taxon>Helotiales</taxon>
        <taxon>Sclerotiniaceae</taxon>
        <taxon>Monilinia</taxon>
    </lineage>
</organism>
<dbReference type="AlphaFoldDB" id="A0A8A3PIQ5"/>
<dbReference type="InterPro" id="IPR045030">
    <property type="entry name" value="LYSM1-4"/>
</dbReference>
<evidence type="ECO:0000313" key="4">
    <source>
        <dbReference type="Proteomes" id="UP000672032"/>
    </source>
</evidence>
<sequence length="158" mass="18120">MPSPTQTQAQAQTPDTLHYLSHPNDTLTSLSLRYQIPIEVLRKKNRITSDHLLLARKTVLIPGEWYKGGQSLSPRPIAGEEEERKKGALRRFMVGCKVFEYDIAVLYLEQANYDLELAMGVYRDDERWEKENPISNKGKGKGKTKFDVGMRRFTGYVS</sequence>
<accession>A0A8A3PIQ5</accession>
<dbReference type="Proteomes" id="UP000672032">
    <property type="component" value="Chromosome 5"/>
</dbReference>
<reference evidence="3" key="1">
    <citation type="submission" date="2020-10" db="EMBL/GenBank/DDBJ databases">
        <title>Genome Sequence of Monilinia vaccinii-corymbosi Sheds Light on Mummy Berry Disease Infection of Blueberry and Mating Type.</title>
        <authorList>
            <person name="Yow A.G."/>
            <person name="Zhang Y."/>
            <person name="Bansal K."/>
            <person name="Eacker S.M."/>
            <person name="Sullivan S."/>
            <person name="Liachko I."/>
            <person name="Cubeta M.A."/>
            <person name="Rollins J.A."/>
            <person name="Ashrafi H."/>
        </authorList>
    </citation>
    <scope>NUCLEOTIDE SEQUENCE</scope>
    <source>
        <strain evidence="3">RL-1</strain>
    </source>
</reference>
<evidence type="ECO:0000313" key="3">
    <source>
        <dbReference type="EMBL" id="QSZ34915.1"/>
    </source>
</evidence>
<protein>
    <recommendedName>
        <fullName evidence="2">LysM domain-containing protein</fullName>
    </recommendedName>
</protein>
<dbReference type="Pfam" id="PF01476">
    <property type="entry name" value="LysM"/>
    <property type="match status" value="1"/>
</dbReference>
<dbReference type="EMBL" id="CP063409">
    <property type="protein sequence ID" value="QSZ34915.1"/>
    <property type="molecule type" value="Genomic_DNA"/>
</dbReference>
<dbReference type="PROSITE" id="PS51782">
    <property type="entry name" value="LYSM"/>
    <property type="match status" value="1"/>
</dbReference>
<feature type="region of interest" description="Disordered" evidence="1">
    <location>
        <begin position="1"/>
        <end position="20"/>
    </location>
</feature>
<feature type="compositionally biased region" description="Low complexity" evidence="1">
    <location>
        <begin position="1"/>
        <end position="16"/>
    </location>
</feature>
<proteinExistence type="predicted"/>
<evidence type="ECO:0000259" key="2">
    <source>
        <dbReference type="PROSITE" id="PS51782"/>
    </source>
</evidence>
<name>A0A8A3PIQ5_9HELO</name>
<feature type="domain" description="LysM" evidence="2">
    <location>
        <begin position="17"/>
        <end position="61"/>
    </location>
</feature>
<evidence type="ECO:0000256" key="1">
    <source>
        <dbReference type="SAM" id="MobiDB-lite"/>
    </source>
</evidence>
<dbReference type="PANTHER" id="PTHR20932">
    <property type="entry name" value="LYSM AND PUTATIVE PEPTIDOGLYCAN-BINDING DOMAIN-CONTAINING PROTEIN"/>
    <property type="match status" value="1"/>
</dbReference>
<gene>
    <name evidence="3" type="ORF">DSL72_007777</name>
</gene>
<keyword evidence="4" id="KW-1185">Reference proteome</keyword>
<dbReference type="InterPro" id="IPR018392">
    <property type="entry name" value="LysM"/>
</dbReference>
<dbReference type="PANTHER" id="PTHR20932:SF31">
    <property type="entry name" value="RING-TYPE DOMAIN-CONTAINING PROTEIN"/>
    <property type="match status" value="1"/>
</dbReference>
<dbReference type="InterPro" id="IPR036779">
    <property type="entry name" value="LysM_dom_sf"/>
</dbReference>